<proteinExistence type="inferred from homology"/>
<accession>A0A239WUL8</accession>
<dbReference type="InterPro" id="IPR036388">
    <property type="entry name" value="WH-like_DNA-bd_sf"/>
</dbReference>
<protein>
    <submittedName>
        <fullName evidence="7">Sigma-24</fullName>
    </submittedName>
</protein>
<dbReference type="NCBIfam" id="TIGR02937">
    <property type="entry name" value="sigma70-ECF"/>
    <property type="match status" value="1"/>
</dbReference>
<dbReference type="SUPFAM" id="SSF88946">
    <property type="entry name" value="Sigma2 domain of RNA polymerase sigma factors"/>
    <property type="match status" value="1"/>
</dbReference>
<evidence type="ECO:0000256" key="3">
    <source>
        <dbReference type="ARBA" id="ARBA00023082"/>
    </source>
</evidence>
<name>A0A239WUL8_9FLAO</name>
<evidence type="ECO:0000256" key="4">
    <source>
        <dbReference type="ARBA" id="ARBA00023163"/>
    </source>
</evidence>
<dbReference type="InterPro" id="IPR013325">
    <property type="entry name" value="RNA_pol_sigma_r2"/>
</dbReference>
<evidence type="ECO:0000313" key="8">
    <source>
        <dbReference type="Proteomes" id="UP000215196"/>
    </source>
</evidence>
<keyword evidence="4" id="KW-0804">Transcription</keyword>
<dbReference type="PANTHER" id="PTHR43133:SF45">
    <property type="entry name" value="RNA POLYMERASE ECF-TYPE SIGMA FACTOR"/>
    <property type="match status" value="1"/>
</dbReference>
<dbReference type="InterPro" id="IPR013249">
    <property type="entry name" value="RNA_pol_sigma70_r4_t2"/>
</dbReference>
<evidence type="ECO:0000256" key="1">
    <source>
        <dbReference type="ARBA" id="ARBA00010641"/>
    </source>
</evidence>
<dbReference type="InterPro" id="IPR014284">
    <property type="entry name" value="RNA_pol_sigma-70_dom"/>
</dbReference>
<dbReference type="SUPFAM" id="SSF88659">
    <property type="entry name" value="Sigma3 and sigma4 domains of RNA polymerase sigma factors"/>
    <property type="match status" value="1"/>
</dbReference>
<keyword evidence="2" id="KW-0805">Transcription regulation</keyword>
<reference evidence="7 8" key="1">
    <citation type="submission" date="2017-06" db="EMBL/GenBank/DDBJ databases">
        <authorList>
            <consortium name="Pathogen Informatics"/>
        </authorList>
    </citation>
    <scope>NUCLEOTIDE SEQUENCE [LARGE SCALE GENOMIC DNA]</scope>
    <source>
        <strain evidence="7 8">NCTC13490</strain>
    </source>
</reference>
<dbReference type="Pfam" id="PF08281">
    <property type="entry name" value="Sigma70_r4_2"/>
    <property type="match status" value="1"/>
</dbReference>
<dbReference type="InterPro" id="IPR013324">
    <property type="entry name" value="RNA_pol_sigma_r3/r4-like"/>
</dbReference>
<dbReference type="AlphaFoldDB" id="A0A239WUL8"/>
<dbReference type="Proteomes" id="UP000215196">
    <property type="component" value="Chromosome 1"/>
</dbReference>
<dbReference type="GO" id="GO:0003677">
    <property type="term" value="F:DNA binding"/>
    <property type="evidence" value="ECO:0007669"/>
    <property type="project" value="InterPro"/>
</dbReference>
<dbReference type="InterPro" id="IPR007627">
    <property type="entry name" value="RNA_pol_sigma70_r2"/>
</dbReference>
<gene>
    <name evidence="7" type="primary">rpoE_1</name>
    <name evidence="7" type="ORF">SAMEA4412677_00753</name>
</gene>
<organism evidence="7 8">
    <name type="scientific">Chryseobacterium taklimakanense</name>
    <dbReference type="NCBI Taxonomy" id="536441"/>
    <lineage>
        <taxon>Bacteria</taxon>
        <taxon>Pseudomonadati</taxon>
        <taxon>Bacteroidota</taxon>
        <taxon>Flavobacteriia</taxon>
        <taxon>Flavobacteriales</taxon>
        <taxon>Weeksellaceae</taxon>
        <taxon>Chryseobacterium group</taxon>
        <taxon>Chryseobacterium</taxon>
    </lineage>
</organism>
<dbReference type="EMBL" id="LT906465">
    <property type="protein sequence ID" value="SNV38167.1"/>
    <property type="molecule type" value="Genomic_DNA"/>
</dbReference>
<dbReference type="Gene3D" id="1.10.10.10">
    <property type="entry name" value="Winged helix-like DNA-binding domain superfamily/Winged helix DNA-binding domain"/>
    <property type="match status" value="1"/>
</dbReference>
<evidence type="ECO:0000313" key="7">
    <source>
        <dbReference type="EMBL" id="SNV38167.1"/>
    </source>
</evidence>
<dbReference type="KEGG" id="ctak:4412677_00753"/>
<feature type="domain" description="RNA polymerase sigma factor 70 region 4 type 2" evidence="6">
    <location>
        <begin position="105"/>
        <end position="156"/>
    </location>
</feature>
<comment type="similarity">
    <text evidence="1">Belongs to the sigma-70 factor family. ECF subfamily.</text>
</comment>
<feature type="domain" description="RNA polymerase sigma-70 region 2" evidence="5">
    <location>
        <begin position="11"/>
        <end position="76"/>
    </location>
</feature>
<sequence length="162" mass="19380">MSLEKEFLEKIEKHKGVVFKISKMYMDDYDDQKDLFQEITFQAWKAFPNFRGESEFSTWLYRIALNTAIIFLKYEKKRSFLQNTETENLKVETEEYSGEKDIKIEKLYNAIHQLNAIDKALIFYYLENYSGKEMAEQLGISEVNCRVKLNRAKEKLKQMVQK</sequence>
<evidence type="ECO:0000259" key="5">
    <source>
        <dbReference type="Pfam" id="PF04542"/>
    </source>
</evidence>
<dbReference type="InterPro" id="IPR039425">
    <property type="entry name" value="RNA_pol_sigma-70-like"/>
</dbReference>
<keyword evidence="3" id="KW-0731">Sigma factor</keyword>
<dbReference type="PANTHER" id="PTHR43133">
    <property type="entry name" value="RNA POLYMERASE ECF-TYPE SIGMA FACTO"/>
    <property type="match status" value="1"/>
</dbReference>
<dbReference type="GO" id="GO:0006352">
    <property type="term" value="P:DNA-templated transcription initiation"/>
    <property type="evidence" value="ECO:0007669"/>
    <property type="project" value="InterPro"/>
</dbReference>
<keyword evidence="8" id="KW-1185">Reference proteome</keyword>
<dbReference type="Gene3D" id="1.10.1740.10">
    <property type="match status" value="1"/>
</dbReference>
<evidence type="ECO:0000256" key="2">
    <source>
        <dbReference type="ARBA" id="ARBA00023015"/>
    </source>
</evidence>
<dbReference type="RefSeq" id="WP_095070521.1">
    <property type="nucleotide sequence ID" value="NZ_LT906465.1"/>
</dbReference>
<evidence type="ECO:0000259" key="6">
    <source>
        <dbReference type="Pfam" id="PF08281"/>
    </source>
</evidence>
<dbReference type="Pfam" id="PF04542">
    <property type="entry name" value="Sigma70_r2"/>
    <property type="match status" value="1"/>
</dbReference>
<dbReference type="GO" id="GO:0016987">
    <property type="term" value="F:sigma factor activity"/>
    <property type="evidence" value="ECO:0007669"/>
    <property type="project" value="UniProtKB-KW"/>
</dbReference>